<dbReference type="GO" id="GO:0032259">
    <property type="term" value="P:methylation"/>
    <property type="evidence" value="ECO:0007669"/>
    <property type="project" value="UniProtKB-KW"/>
</dbReference>
<dbReference type="Proteomes" id="UP000267841">
    <property type="component" value="Unassembled WGS sequence"/>
</dbReference>
<comment type="caution">
    <text evidence="4">The sequence shown here is derived from an EMBL/GenBank/DDBJ whole genome shotgun (WGS) entry which is preliminary data.</text>
</comment>
<dbReference type="PANTHER" id="PTHR47739:SF1">
    <property type="entry name" value="TRNA1(VAL) (ADENINE(37)-N6)-METHYLTRANSFERASE"/>
    <property type="match status" value="1"/>
</dbReference>
<dbReference type="InterPro" id="IPR050210">
    <property type="entry name" value="tRNA_Adenine-N(6)_MTase"/>
</dbReference>
<evidence type="ECO:0000313" key="5">
    <source>
        <dbReference type="Proteomes" id="UP000267841"/>
    </source>
</evidence>
<dbReference type="GO" id="GO:0008168">
    <property type="term" value="F:methyltransferase activity"/>
    <property type="evidence" value="ECO:0007669"/>
    <property type="project" value="UniProtKB-KW"/>
</dbReference>
<dbReference type="Pfam" id="PF05175">
    <property type="entry name" value="MTS"/>
    <property type="match status" value="1"/>
</dbReference>
<evidence type="ECO:0000256" key="2">
    <source>
        <dbReference type="ARBA" id="ARBA00022691"/>
    </source>
</evidence>
<dbReference type="InterPro" id="IPR007848">
    <property type="entry name" value="Small_mtfrase_dom"/>
</dbReference>
<keyword evidence="2" id="KW-0949">S-adenosyl-L-methionine</keyword>
<feature type="domain" description="Methyltransferase small" evidence="3">
    <location>
        <begin position="35"/>
        <end position="174"/>
    </location>
</feature>
<evidence type="ECO:0000256" key="1">
    <source>
        <dbReference type="ARBA" id="ARBA00022603"/>
    </source>
</evidence>
<proteinExistence type="predicted"/>
<dbReference type="SUPFAM" id="SSF53335">
    <property type="entry name" value="S-adenosyl-L-methionine-dependent methyltransferases"/>
    <property type="match status" value="1"/>
</dbReference>
<dbReference type="AlphaFoldDB" id="A0A497XPF8"/>
<name>A0A497XPF8_9AQUI</name>
<dbReference type="EMBL" id="RCCJ01000001">
    <property type="protein sequence ID" value="RLJ69999.1"/>
    <property type="molecule type" value="Genomic_DNA"/>
</dbReference>
<reference evidence="4 5" key="1">
    <citation type="submission" date="2018-10" db="EMBL/GenBank/DDBJ databases">
        <title>Genomic Encyclopedia of Archaeal and Bacterial Type Strains, Phase II (KMG-II): from individual species to whole genera.</title>
        <authorList>
            <person name="Goeker M."/>
        </authorList>
    </citation>
    <scope>NUCLEOTIDE SEQUENCE [LARGE SCALE GENOMIC DNA]</scope>
    <source>
        <strain evidence="4 5">DSM 16510</strain>
    </source>
</reference>
<protein>
    <submittedName>
        <fullName evidence="4">tRNA1(Val) A37 N6-methylase TrmN6</fullName>
    </submittedName>
</protein>
<evidence type="ECO:0000313" key="4">
    <source>
        <dbReference type="EMBL" id="RLJ69999.1"/>
    </source>
</evidence>
<dbReference type="PANTHER" id="PTHR47739">
    <property type="entry name" value="TRNA1(VAL) (ADENINE(37)-N6)-METHYLTRANSFERASE"/>
    <property type="match status" value="1"/>
</dbReference>
<dbReference type="RefSeq" id="WP_170144719.1">
    <property type="nucleotide sequence ID" value="NZ_RCCJ01000001.1"/>
</dbReference>
<evidence type="ECO:0000259" key="3">
    <source>
        <dbReference type="Pfam" id="PF05175"/>
    </source>
</evidence>
<sequence>MKWLKDSGREFSFFKGKLRLIQPEKHKLSVDLVLFLSLLKGIKRNSMVADLGAGFGFLSIAVAKKFGCKVWAIERNEEFLELLKKNVELNALEELITPVKGDIREIRELFRRGEFSCVITNPPFYPKEYGIEDKGVHFETDTTLRDFVKASSYLLRDGGYLNILIPSFRLYESFTYMREFNLPPRFMSVIYPTVEKGGKLCAVTSIRNVSGPLKIEKPVLINSKEGGYTQEVESLLEGYL</sequence>
<accession>A0A497XPF8</accession>
<organism evidence="4 5">
    <name type="scientific">Hydrogenivirga caldilitoris</name>
    <dbReference type="NCBI Taxonomy" id="246264"/>
    <lineage>
        <taxon>Bacteria</taxon>
        <taxon>Pseudomonadati</taxon>
        <taxon>Aquificota</taxon>
        <taxon>Aquificia</taxon>
        <taxon>Aquificales</taxon>
        <taxon>Aquificaceae</taxon>
        <taxon>Hydrogenivirga</taxon>
    </lineage>
</organism>
<dbReference type="InterPro" id="IPR029063">
    <property type="entry name" value="SAM-dependent_MTases_sf"/>
</dbReference>
<dbReference type="Gene3D" id="3.40.50.150">
    <property type="entry name" value="Vaccinia Virus protein VP39"/>
    <property type="match status" value="1"/>
</dbReference>
<gene>
    <name evidence="4" type="ORF">BCF55_0260</name>
</gene>
<keyword evidence="1 4" id="KW-0489">Methyltransferase</keyword>
<keyword evidence="5" id="KW-1185">Reference proteome</keyword>
<keyword evidence="1 4" id="KW-0808">Transferase</keyword>
<dbReference type="CDD" id="cd02440">
    <property type="entry name" value="AdoMet_MTases"/>
    <property type="match status" value="1"/>
</dbReference>